<dbReference type="InterPro" id="IPR051130">
    <property type="entry name" value="Mito_struct-func_regulator"/>
</dbReference>
<proteinExistence type="inferred from homology"/>
<gene>
    <name evidence="4" type="ORF">GQ602_006265</name>
</gene>
<dbReference type="Proteomes" id="UP000562929">
    <property type="component" value="Unassembled WGS sequence"/>
</dbReference>
<sequence>MLACRMTMPWTRAAIRARRVYSSGPFQPLRPPSPNELGAPRAARQYGSGRAWAPWFLGACATAGSVYLVDRNLCGSGLARTLRTFTTSLVVALDYKLNFRLQPLTASSSLDIHGRNAERLYHLLRTNGGLYLKIGQALAMQSAVLPPEFQAMFSRMFDDAPQNDWKDVEAVIRQDFGRSVEDVFGVSFTGTDGMGVMERKARASASVAQVHWARLPDGREVAIKVQKREIADQIAWDLWAFKTVAWIYSKWFDLPFYSLVPYVVERLQLETDFVNEARNSETMRGLVEGEKSLRGRVHIPTVYPELTTKRVLTTEWIEGVRLWDKAAMTSRWLGSHNKGSPGVNGPLSPIDMDAARREVRSGQPRLKPERQEWKGARGRGGLGLSTRDVMGTMIDLFSAQIFKWGVVHCDPHPGNIFVRRLPGGKPELVLIDHGLYVYMSDKFRHEYCKFWKALMTFDNKTVAAVTAEWGIKGADLFASATLMRPYEGGDATTRSEALAGVLEGSTPAERQLAMQQRMKQGIRDLLADEEKWPKELIFIGRNMRIVQGNNQYLGSPVNRVKRMGEWASRSLYTDPGLPWRRRLSHAWRHVVFRAVMVASDLVFYLLMVRQWLGLGGGGMEDEMEKRMKGVAQEYGIELQHDVFEGTDTGLAVPDQPGIPRRRSKNPLRTMMQHLTVELPSDDGSEDRGSLMRRLSWRSKSRSPSAHSDASSPRTTPLDPTLCAACAVLAADMELTLTDLDRGYREARNDDPRDSAQPTLGRLRGLDPGSACPLCRLFAAVRVDEGDSRLSAFSSRDASYLVEAAALFHTSRDPGPAPTFLAVVPASGSRKDDAGVQVPECFRRAGILLRTQPSDRSAATLSDHHHHHHPGSRPRTPVSPGMLPPAATHGVWGRELSPSADMAVARDWLDFCRCKHPTRCGNNSGTSGAELPGFRLVDCGDTTALRVVPASLLEHQYAALSHVGEAGPELIGDAAMVTRQLGLRHLWIRDPCLDGASAEERALHEARIDDVWGSAVLIIVAAQGHRLPGVGSTARPAQAKYHFAGTDLTLVSSLPDPRLAIERSDWYRQASTYQEGLLARRRLIFTEQQMYWECDGMLCPESLTLPLELWHDGRQQRMCDFVRPGLFNRSDAPGWRAWRRLPPDPAGETPSPMSVFRAGDRLVVTCTRRRLGRHEDPLAAGFVGLARRLERTLGRGRLGHVVGIPFWRPGRTKDLFALSTSFWHHRRRGQDNDLLPDDDVVDGDDEGFCGEEALVEPRRLSHLPSWTWAGWEGPVDLFSSVMAPVSSPSPGGGGTAKERRLLSQHYVTASQLARDEPPPSWTYSPNLTMLHPGGRTIAYDFQATADAAASLPPARYLLQVTDPLVLDRVKARTRPCGGWMFNDVSVDVRLSRGGSGGLREYVERHARGEQITVLWFVDEADIMLLVLQREGGRWERVGRARMAFAAERRDIVRRFGRVEVMLNHLPLRRLGEDIVIE</sequence>
<evidence type="ECO:0000256" key="1">
    <source>
        <dbReference type="ARBA" id="ARBA00009670"/>
    </source>
</evidence>
<feature type="region of interest" description="Disordered" evidence="2">
    <location>
        <begin position="854"/>
        <end position="889"/>
    </location>
</feature>
<feature type="region of interest" description="Disordered" evidence="2">
    <location>
        <begin position="743"/>
        <end position="763"/>
    </location>
</feature>
<dbReference type="GO" id="GO:0016301">
    <property type="term" value="F:kinase activity"/>
    <property type="evidence" value="ECO:0007669"/>
    <property type="project" value="UniProtKB-KW"/>
</dbReference>
<organism evidence="4 5">
    <name type="scientific">Ophiocordyceps camponoti-floridani</name>
    <dbReference type="NCBI Taxonomy" id="2030778"/>
    <lineage>
        <taxon>Eukaryota</taxon>
        <taxon>Fungi</taxon>
        <taxon>Dikarya</taxon>
        <taxon>Ascomycota</taxon>
        <taxon>Pezizomycotina</taxon>
        <taxon>Sordariomycetes</taxon>
        <taxon>Hypocreomycetidae</taxon>
        <taxon>Hypocreales</taxon>
        <taxon>Ophiocordycipitaceae</taxon>
        <taxon>Ophiocordyceps</taxon>
    </lineage>
</organism>
<dbReference type="Pfam" id="PF03109">
    <property type="entry name" value="ABC1"/>
    <property type="match status" value="1"/>
</dbReference>
<dbReference type="PANTHER" id="PTHR43173">
    <property type="entry name" value="ABC1 FAMILY PROTEIN"/>
    <property type="match status" value="1"/>
</dbReference>
<comment type="similarity">
    <text evidence="1">Belongs to the protein kinase superfamily. ADCK protein kinase family.</text>
</comment>
<feature type="region of interest" description="Disordered" evidence="2">
    <location>
        <begin position="647"/>
        <end position="716"/>
    </location>
</feature>
<dbReference type="InterPro" id="IPR045307">
    <property type="entry name" value="ADCK1_dom"/>
</dbReference>
<evidence type="ECO:0000256" key="2">
    <source>
        <dbReference type="SAM" id="MobiDB-lite"/>
    </source>
</evidence>
<keyword evidence="5" id="KW-1185">Reference proteome</keyword>
<comment type="caution">
    <text evidence="4">The sequence shown here is derived from an EMBL/GenBank/DDBJ whole genome shotgun (WGS) entry which is preliminary data.</text>
</comment>
<accession>A0A8H4VBQ9</accession>
<name>A0A8H4VBQ9_9HYPO</name>
<dbReference type="SUPFAM" id="SSF56112">
    <property type="entry name" value="Protein kinase-like (PK-like)"/>
    <property type="match status" value="1"/>
</dbReference>
<feature type="domain" description="ABC1 atypical kinase-like" evidence="3">
    <location>
        <begin position="156"/>
        <end position="464"/>
    </location>
</feature>
<dbReference type="InterPro" id="IPR004147">
    <property type="entry name" value="ABC1_dom"/>
</dbReference>
<dbReference type="OrthoDB" id="427480at2759"/>
<evidence type="ECO:0000313" key="4">
    <source>
        <dbReference type="EMBL" id="KAF4583121.1"/>
    </source>
</evidence>
<evidence type="ECO:0000259" key="3">
    <source>
        <dbReference type="Pfam" id="PF03109"/>
    </source>
</evidence>
<keyword evidence="4" id="KW-0418">Kinase</keyword>
<protein>
    <submittedName>
        <fullName evidence="4">Atypical/ABC1 protein kinase</fullName>
    </submittedName>
</protein>
<evidence type="ECO:0000313" key="5">
    <source>
        <dbReference type="Proteomes" id="UP000562929"/>
    </source>
</evidence>
<feature type="compositionally biased region" description="Low complexity" evidence="2">
    <location>
        <begin position="701"/>
        <end position="713"/>
    </location>
</feature>
<keyword evidence="4" id="KW-0808">Transferase</keyword>
<feature type="compositionally biased region" description="Basic and acidic residues" evidence="2">
    <location>
        <begin position="743"/>
        <end position="753"/>
    </location>
</feature>
<dbReference type="InterPro" id="IPR011009">
    <property type="entry name" value="Kinase-like_dom_sf"/>
</dbReference>
<dbReference type="CDD" id="cd13969">
    <property type="entry name" value="ADCK1-like"/>
    <property type="match status" value="1"/>
</dbReference>
<dbReference type="EMBL" id="JAACLJ010000007">
    <property type="protein sequence ID" value="KAF4583121.1"/>
    <property type="molecule type" value="Genomic_DNA"/>
</dbReference>
<reference evidence="4 5" key="1">
    <citation type="journal article" date="2020" name="G3 (Bethesda)">
        <title>Genetic Underpinnings of Host Manipulation by Ophiocordyceps as Revealed by Comparative Transcriptomics.</title>
        <authorList>
            <person name="Will I."/>
            <person name="Das B."/>
            <person name="Trinh T."/>
            <person name="Brachmann A."/>
            <person name="Ohm R.A."/>
            <person name="de Bekker C."/>
        </authorList>
    </citation>
    <scope>NUCLEOTIDE SEQUENCE [LARGE SCALE GENOMIC DNA]</scope>
    <source>
        <strain evidence="4 5">EC05</strain>
    </source>
</reference>
<dbReference type="PANTHER" id="PTHR43173:SF37">
    <property type="entry name" value="ABC1 FAMILY PROTEIN C10F6.14C"/>
    <property type="match status" value="1"/>
</dbReference>